<evidence type="ECO:0000313" key="2">
    <source>
        <dbReference type="Proteomes" id="UP000006094"/>
    </source>
</evidence>
<gene>
    <name evidence="1" type="ordered locus">Curi_c13280</name>
</gene>
<dbReference type="OrthoDB" id="1707171at2"/>
<evidence type="ECO:0008006" key="3">
    <source>
        <dbReference type="Google" id="ProtNLM"/>
    </source>
</evidence>
<dbReference type="KEGG" id="cad:Curi_c13280"/>
<dbReference type="AlphaFoldDB" id="K0AYK4"/>
<protein>
    <recommendedName>
        <fullName evidence="3">SipL SPOCS domain-containing protein</fullName>
    </recommendedName>
</protein>
<dbReference type="PATRIC" id="fig|1128398.3.peg.1350"/>
<dbReference type="STRING" id="1128398.Curi_c13280"/>
<dbReference type="EMBL" id="CP003326">
    <property type="protein sequence ID" value="AFS78339.1"/>
    <property type="molecule type" value="Genomic_DNA"/>
</dbReference>
<dbReference type="Proteomes" id="UP000006094">
    <property type="component" value="Chromosome"/>
</dbReference>
<sequence length="213" mass="24599">MDNFVNDPSQGKMFNTDNINYPMKTECIIVDKVYAHCQIRECFADVRVNVGDKKVEKIRYKEGFIVPGSLCVSDLPNRRHFKRVRFTLRIPYEVITKCNETVSGVLPDIKKDIVLFMPESRDEFEFKIVVETSTKTLRQELSCDGVLTFAAGVFAIIKVVGKVQLLIPAFGFCPEPPECEEFTKEDICIDFEDDCFPEFFPQQWEDIPCDELR</sequence>
<proteinExistence type="predicted"/>
<accession>K0AYK4</accession>
<dbReference type="RefSeq" id="WP_014967476.1">
    <property type="nucleotide sequence ID" value="NC_018664.1"/>
</dbReference>
<keyword evidence="2" id="KW-1185">Reference proteome</keyword>
<evidence type="ECO:0000313" key="1">
    <source>
        <dbReference type="EMBL" id="AFS78339.1"/>
    </source>
</evidence>
<organism evidence="1 2">
    <name type="scientific">Gottschalkia acidurici (strain ATCC 7906 / DSM 604 / BCRC 14475 / CIP 104303 / KCTC 5404 / NCIMB 10678 / 9a)</name>
    <name type="common">Clostridium acidurici</name>
    <dbReference type="NCBI Taxonomy" id="1128398"/>
    <lineage>
        <taxon>Bacteria</taxon>
        <taxon>Bacillati</taxon>
        <taxon>Bacillota</taxon>
        <taxon>Tissierellia</taxon>
        <taxon>Tissierellales</taxon>
        <taxon>Gottschalkiaceae</taxon>
        <taxon>Gottschalkia</taxon>
    </lineage>
</organism>
<dbReference type="eggNOG" id="COG3391">
    <property type="taxonomic scope" value="Bacteria"/>
</dbReference>
<name>K0AYK4_GOTA9</name>
<dbReference type="HOGENOM" id="CLU_1174988_0_0_9"/>
<reference evidence="1 2" key="1">
    <citation type="journal article" date="2012" name="PLoS ONE">
        <title>The purine-utilizing bacterium Clostridium acidurici 9a: a genome-guided metabolic reconsideration.</title>
        <authorList>
            <person name="Hartwich K."/>
            <person name="Poehlein A."/>
            <person name="Daniel R."/>
        </authorList>
    </citation>
    <scope>NUCLEOTIDE SEQUENCE [LARGE SCALE GENOMIC DNA]</scope>
    <source>
        <strain evidence="2">ATCC 7906 / DSM 604 / BCRC 14475 / CIP 104303 / KCTC 5404 / NCIMB 10678 / 9a</strain>
    </source>
</reference>